<dbReference type="PANTHER" id="PTHR11941">
    <property type="entry name" value="ENOYL-COA HYDRATASE-RELATED"/>
    <property type="match status" value="1"/>
</dbReference>
<evidence type="ECO:0000256" key="1">
    <source>
        <dbReference type="ARBA" id="ARBA00005254"/>
    </source>
</evidence>
<dbReference type="InterPro" id="IPR018376">
    <property type="entry name" value="Enoyl-CoA_hyd/isom_CS"/>
</dbReference>
<protein>
    <recommendedName>
        <fullName evidence="6">Enoyl-CoA hydratase</fullName>
    </recommendedName>
</protein>
<dbReference type="GO" id="GO:0005739">
    <property type="term" value="C:mitochondrion"/>
    <property type="evidence" value="ECO:0007669"/>
    <property type="project" value="TreeGrafter"/>
</dbReference>
<evidence type="ECO:0000313" key="5">
    <source>
        <dbReference type="Proteomes" id="UP000054636"/>
    </source>
</evidence>
<keyword evidence="2" id="KW-0456">Lyase</keyword>
<reference evidence="4 5" key="1">
    <citation type="submission" date="2015-11" db="EMBL/GenBank/DDBJ databases">
        <title>Genomes and virulence difference between two physiological races of Phytophthora nicotianae.</title>
        <authorList>
            <person name="Liu H."/>
            <person name="Ma X."/>
            <person name="Yu H."/>
            <person name="Fang D."/>
            <person name="Li Y."/>
            <person name="Wang X."/>
            <person name="Wang W."/>
            <person name="Dong Y."/>
            <person name="Xiao B."/>
        </authorList>
    </citation>
    <scope>NUCLEOTIDE SEQUENCE [LARGE SCALE GENOMIC DNA]</scope>
    <source>
        <strain evidence="5">race 1</strain>
    </source>
</reference>
<dbReference type="Gene3D" id="1.10.12.10">
    <property type="entry name" value="Lyase 2-enoyl-coa Hydratase, Chain A, domain 2"/>
    <property type="match status" value="1"/>
</dbReference>
<dbReference type="AlphaFoldDB" id="A0A0W8CT07"/>
<name>A0A0W8CT07_PHYNI</name>
<dbReference type="GO" id="GO:0016836">
    <property type="term" value="F:hydro-lyase activity"/>
    <property type="evidence" value="ECO:0007669"/>
    <property type="project" value="UniProtKB-ARBA"/>
</dbReference>
<evidence type="ECO:0000256" key="2">
    <source>
        <dbReference type="ARBA" id="ARBA00023239"/>
    </source>
</evidence>
<dbReference type="PANTHER" id="PTHR11941:SF54">
    <property type="entry name" value="ENOYL-COA HYDRATASE, MITOCHONDRIAL"/>
    <property type="match status" value="1"/>
</dbReference>
<dbReference type="Proteomes" id="UP000054636">
    <property type="component" value="Unassembled WGS sequence"/>
</dbReference>
<dbReference type="CDD" id="cd06558">
    <property type="entry name" value="crotonase-like"/>
    <property type="match status" value="1"/>
</dbReference>
<sequence length="240" mass="25693">MATAEYENILTEVRGKVAIITLHRPKALNALCSPLIEELNGAAHAFDADKNIGAIIITGSDKAFAAGADIKEMATKSFVDAYKSNMFANWGDITKVSKPVIAAVNGYALGGGCELAMLCDLIIAGDSAKFGQPEITLGTIPGCGGTQRLIRAAERDGLVARVVPADQLLDEALKTANKIASFSQPVVKMAKEAVNASYEQSLQEGIKFESRLFWSSFATKDQKEGMAAFVEKRKAEFKNE</sequence>
<dbReference type="InterPro" id="IPR029045">
    <property type="entry name" value="ClpP/crotonase-like_dom_sf"/>
</dbReference>
<accession>A0A0W8CT07</accession>
<dbReference type="InterPro" id="IPR001753">
    <property type="entry name" value="Enoyl-CoA_hydra/iso"/>
</dbReference>
<organism evidence="4 5">
    <name type="scientific">Phytophthora nicotianae</name>
    <name type="common">Potato buckeye rot agent</name>
    <name type="synonym">Phytophthora parasitica</name>
    <dbReference type="NCBI Taxonomy" id="4792"/>
    <lineage>
        <taxon>Eukaryota</taxon>
        <taxon>Sar</taxon>
        <taxon>Stramenopiles</taxon>
        <taxon>Oomycota</taxon>
        <taxon>Peronosporomycetes</taxon>
        <taxon>Peronosporales</taxon>
        <taxon>Peronosporaceae</taxon>
        <taxon>Phytophthora</taxon>
    </lineage>
</organism>
<comment type="similarity">
    <text evidence="1 3">Belongs to the enoyl-CoA hydratase/isomerase family.</text>
</comment>
<dbReference type="PROSITE" id="PS00166">
    <property type="entry name" value="ENOYL_COA_HYDRATASE"/>
    <property type="match status" value="1"/>
</dbReference>
<dbReference type="EMBL" id="LNFP01001254">
    <property type="protein sequence ID" value="KUF87004.1"/>
    <property type="molecule type" value="Genomic_DNA"/>
</dbReference>
<evidence type="ECO:0000256" key="3">
    <source>
        <dbReference type="RuleBase" id="RU003707"/>
    </source>
</evidence>
<dbReference type="SUPFAM" id="SSF52096">
    <property type="entry name" value="ClpP/crotonase"/>
    <property type="match status" value="1"/>
</dbReference>
<evidence type="ECO:0008006" key="6">
    <source>
        <dbReference type="Google" id="ProtNLM"/>
    </source>
</evidence>
<comment type="caution">
    <text evidence="4">The sequence shown here is derived from an EMBL/GenBank/DDBJ whole genome shotgun (WGS) entry which is preliminary data.</text>
</comment>
<evidence type="ECO:0000313" key="4">
    <source>
        <dbReference type="EMBL" id="KUF87004.1"/>
    </source>
</evidence>
<dbReference type="InterPro" id="IPR014748">
    <property type="entry name" value="Enoyl-CoA_hydra_C"/>
</dbReference>
<proteinExistence type="inferred from homology"/>
<gene>
    <name evidence="4" type="ORF">AM588_10001347</name>
</gene>
<dbReference type="Gene3D" id="3.90.226.10">
    <property type="entry name" value="2-enoyl-CoA Hydratase, Chain A, domain 1"/>
    <property type="match status" value="1"/>
</dbReference>
<dbReference type="GO" id="GO:0006635">
    <property type="term" value="P:fatty acid beta-oxidation"/>
    <property type="evidence" value="ECO:0007669"/>
    <property type="project" value="TreeGrafter"/>
</dbReference>
<dbReference type="FunFam" id="1.10.12.10:FF:000001">
    <property type="entry name" value="Probable enoyl-CoA hydratase, mitochondrial"/>
    <property type="match status" value="1"/>
</dbReference>
<dbReference type="Pfam" id="PF00378">
    <property type="entry name" value="ECH_1"/>
    <property type="match status" value="2"/>
</dbReference>